<dbReference type="SUPFAM" id="SSF141868">
    <property type="entry name" value="EAL domain-like"/>
    <property type="match status" value="1"/>
</dbReference>
<proteinExistence type="predicted"/>
<dbReference type="CDD" id="cd01948">
    <property type="entry name" value="EAL"/>
    <property type="match status" value="1"/>
</dbReference>
<keyword evidence="1" id="KW-0472">Membrane</keyword>
<dbReference type="AlphaFoldDB" id="A0A0H3X089"/>
<evidence type="ECO:0000259" key="3">
    <source>
        <dbReference type="PROSITE" id="PS50887"/>
    </source>
</evidence>
<dbReference type="InterPro" id="IPR001633">
    <property type="entry name" value="EAL_dom"/>
</dbReference>
<name>A0A0H3X089_9BURK</name>
<dbReference type="InterPro" id="IPR043128">
    <property type="entry name" value="Rev_trsase/Diguanyl_cyclase"/>
</dbReference>
<evidence type="ECO:0000256" key="1">
    <source>
        <dbReference type="PROSITE-ProRule" id="PRU00244"/>
    </source>
</evidence>
<dbReference type="PANTHER" id="PTHR44757">
    <property type="entry name" value="DIGUANYLATE CYCLASE DGCP"/>
    <property type="match status" value="1"/>
</dbReference>
<dbReference type="InterPro" id="IPR052155">
    <property type="entry name" value="Biofilm_reg_signaling"/>
</dbReference>
<evidence type="ECO:0000259" key="4">
    <source>
        <dbReference type="PROSITE" id="PS50924"/>
    </source>
</evidence>
<dbReference type="InterPro" id="IPR000160">
    <property type="entry name" value="GGDEF_dom"/>
</dbReference>
<dbReference type="PROSITE" id="PS50883">
    <property type="entry name" value="EAL"/>
    <property type="match status" value="1"/>
</dbReference>
<dbReference type="Gene3D" id="3.20.20.450">
    <property type="entry name" value="EAL domain"/>
    <property type="match status" value="1"/>
</dbReference>
<dbReference type="PROSITE" id="PS50887">
    <property type="entry name" value="GGDEF"/>
    <property type="match status" value="1"/>
</dbReference>
<keyword evidence="1" id="KW-0812">Transmembrane</keyword>
<dbReference type="Proteomes" id="UP000035651">
    <property type="component" value="Chromosome"/>
</dbReference>
<dbReference type="CDD" id="cd01949">
    <property type="entry name" value="GGDEF"/>
    <property type="match status" value="1"/>
</dbReference>
<dbReference type="Pfam" id="PF00990">
    <property type="entry name" value="GGDEF"/>
    <property type="match status" value="1"/>
</dbReference>
<feature type="transmembrane region" description="Helical" evidence="1">
    <location>
        <begin position="88"/>
        <end position="112"/>
    </location>
</feature>
<dbReference type="NCBIfam" id="TIGR00254">
    <property type="entry name" value="GGDEF"/>
    <property type="match status" value="1"/>
</dbReference>
<dbReference type="InterPro" id="IPR035919">
    <property type="entry name" value="EAL_sf"/>
</dbReference>
<dbReference type="STRING" id="656179.AB870_22125"/>
<dbReference type="GO" id="GO:0003824">
    <property type="term" value="F:catalytic activity"/>
    <property type="evidence" value="ECO:0007669"/>
    <property type="project" value="UniProtKB-ARBA"/>
</dbReference>
<feature type="transmembrane region" description="Helical" evidence="1">
    <location>
        <begin position="41"/>
        <end position="68"/>
    </location>
</feature>
<dbReference type="PATRIC" id="fig|656179.3.peg.4726"/>
<dbReference type="SMART" id="SM00267">
    <property type="entry name" value="GGDEF"/>
    <property type="match status" value="1"/>
</dbReference>
<keyword evidence="1" id="KW-1133">Transmembrane helix</keyword>
<organism evidence="5 6">
    <name type="scientific">Pandoraea faecigallinarum</name>
    <dbReference type="NCBI Taxonomy" id="656179"/>
    <lineage>
        <taxon>Bacteria</taxon>
        <taxon>Pseudomonadati</taxon>
        <taxon>Pseudomonadota</taxon>
        <taxon>Betaproteobacteria</taxon>
        <taxon>Burkholderiales</taxon>
        <taxon>Burkholderiaceae</taxon>
        <taxon>Pandoraea</taxon>
    </lineage>
</organism>
<feature type="domain" description="MHYT" evidence="4">
    <location>
        <begin position="5"/>
        <end position="214"/>
    </location>
</feature>
<keyword evidence="6" id="KW-1185">Reference proteome</keyword>
<feature type="transmembrane region" description="Helical" evidence="1">
    <location>
        <begin position="154"/>
        <end position="174"/>
    </location>
</feature>
<dbReference type="SUPFAM" id="SSF55073">
    <property type="entry name" value="Nucleotide cyclase"/>
    <property type="match status" value="1"/>
</dbReference>
<feature type="transmembrane region" description="Helical" evidence="1">
    <location>
        <begin position="6"/>
        <end position="29"/>
    </location>
</feature>
<dbReference type="Pfam" id="PF00563">
    <property type="entry name" value="EAL"/>
    <property type="match status" value="1"/>
</dbReference>
<dbReference type="Gene3D" id="3.30.70.270">
    <property type="match status" value="1"/>
</dbReference>
<dbReference type="EMBL" id="CP011807">
    <property type="protein sequence ID" value="AKM32231.1"/>
    <property type="molecule type" value="Genomic_DNA"/>
</dbReference>
<dbReference type="PROSITE" id="PS50924">
    <property type="entry name" value="MHYT"/>
    <property type="match status" value="1"/>
</dbReference>
<feature type="domain" description="EAL" evidence="2">
    <location>
        <begin position="441"/>
        <end position="700"/>
    </location>
</feature>
<evidence type="ECO:0000313" key="6">
    <source>
        <dbReference type="Proteomes" id="UP000035651"/>
    </source>
</evidence>
<dbReference type="FunFam" id="3.30.70.270:FF:000001">
    <property type="entry name" value="Diguanylate cyclase domain protein"/>
    <property type="match status" value="1"/>
</dbReference>
<dbReference type="GO" id="GO:0016020">
    <property type="term" value="C:membrane"/>
    <property type="evidence" value="ECO:0007669"/>
    <property type="project" value="UniProtKB-UniRule"/>
</dbReference>
<evidence type="ECO:0000259" key="2">
    <source>
        <dbReference type="PROSITE" id="PS50883"/>
    </source>
</evidence>
<dbReference type="OrthoDB" id="9813903at2"/>
<dbReference type="InterPro" id="IPR005330">
    <property type="entry name" value="MHYT_dom"/>
</dbReference>
<feature type="transmembrane region" description="Helical" evidence="1">
    <location>
        <begin position="186"/>
        <end position="207"/>
    </location>
</feature>
<dbReference type="PANTHER" id="PTHR44757:SF2">
    <property type="entry name" value="BIOFILM ARCHITECTURE MAINTENANCE PROTEIN MBAA"/>
    <property type="match status" value="1"/>
</dbReference>
<gene>
    <name evidence="5" type="ORF">AB870_22125</name>
</gene>
<feature type="domain" description="GGDEF" evidence="3">
    <location>
        <begin position="303"/>
        <end position="436"/>
    </location>
</feature>
<dbReference type="RefSeq" id="WP_047907969.1">
    <property type="nucleotide sequence ID" value="NZ_CP011807.3"/>
</dbReference>
<dbReference type="KEGG" id="pfg:AB870_22125"/>
<reference evidence="5" key="1">
    <citation type="submission" date="2016-06" db="EMBL/GenBank/DDBJ databases">
        <title>Complete Genome Sequence of Pandoraea faecigallinarum DSM-23572.</title>
        <authorList>
            <person name="Yong D."/>
            <person name="Ee R."/>
            <person name="Lim Y.-L."/>
            <person name="Yin W.-F."/>
            <person name="Chan K.-G."/>
        </authorList>
    </citation>
    <scope>NUCLEOTIDE SEQUENCE</scope>
    <source>
        <strain evidence="5">DSM 23572</strain>
    </source>
</reference>
<dbReference type="InterPro" id="IPR029787">
    <property type="entry name" value="Nucleotide_cyclase"/>
</dbReference>
<dbReference type="Pfam" id="PF03707">
    <property type="entry name" value="MHYT"/>
    <property type="match status" value="3"/>
</dbReference>
<dbReference type="SMART" id="SM00052">
    <property type="entry name" value="EAL"/>
    <property type="match status" value="1"/>
</dbReference>
<evidence type="ECO:0000313" key="5">
    <source>
        <dbReference type="EMBL" id="AKM32231.1"/>
    </source>
</evidence>
<feature type="transmembrane region" description="Helical" evidence="1">
    <location>
        <begin position="227"/>
        <end position="248"/>
    </location>
</feature>
<accession>A0A0H3X089</accession>
<sequence>MSSSYSGWLVALSLAVAVLASFTALDLSGRIYLLTHRGMRHAWLAVGATAMGIGIWSMHFIGMLALSLPPSLSPSLTPLAAKTIPLGYDPAITAASLGIAIAISWAALWLVASERFTRWRLAGAGITLGLGIAAMHYSGMAAMKMDPAIRYDPALFIASILIAIAAATAALWIARTLRDGSLRYVMAKRVGAACVMGLAITAMHYTGMSAASFAAGAVCGAANGVSSSWLVTTVSLFTFLILVTTLLVSRLDARTSFLATSVLQLNTQIARMATYDALTDLPNRRALHDAAARMLINSRRDQRRFAVLFMDLDGFKTINDSLGHNVGDDVLRAFAKRLRKNVNGDDVVARLGGDEFVVLLGSLSSPEVAGRVAQRLLDDMRDGLKVGNQSLHVMPSIGVALFPDDGDSIDLLLKHADTAMYEAKCAGRGIFRYFEPRMNAAAQRTWEIQQALHDAENEQYFSLHFQPKYRGDTEALAGAEALLRLTHPTFGELQPADFIPVAERTGQIVQIGYWVVRETCRHIKEWDAAGLPPVKVAINLSPRQMAQSLLVENIVEIVRNAGIACSRLMFEITETVAMSDAQHTVDVIRAFQDHGFEVAIDDFGTGYSSLAYLQRFRVKQLKMDRFFTNGLDTCGREGSAVVSAIIALAHSLDMDVVAEGVETASQREALRTLDCDELQGFLLGKPLTSDAFARLLASLPGIPGAPAMA</sequence>
<feature type="transmembrane region" description="Helical" evidence="1">
    <location>
        <begin position="119"/>
        <end position="142"/>
    </location>
</feature>
<protein>
    <submittedName>
        <fullName evidence="5">Diguanylate phosphodiesterase</fullName>
    </submittedName>
</protein>